<evidence type="ECO:0000313" key="2">
    <source>
        <dbReference type="Proteomes" id="UP000019140"/>
    </source>
</evidence>
<accession>W4MBG1</accession>
<evidence type="ECO:0000313" key="1">
    <source>
        <dbReference type="EMBL" id="ETX07236.1"/>
    </source>
</evidence>
<keyword evidence="2" id="KW-1185">Reference proteome</keyword>
<dbReference type="AlphaFoldDB" id="W4MBG1"/>
<name>W4MBG1_9BACT</name>
<proteinExistence type="predicted"/>
<organism evidence="1 2">
    <name type="scientific">Candidatus Entotheonella gemina</name>
    <dbReference type="NCBI Taxonomy" id="1429439"/>
    <lineage>
        <taxon>Bacteria</taxon>
        <taxon>Pseudomonadati</taxon>
        <taxon>Nitrospinota/Tectimicrobiota group</taxon>
        <taxon>Candidatus Tectimicrobiota</taxon>
        <taxon>Candidatus Entotheonellia</taxon>
        <taxon>Candidatus Entotheonellales</taxon>
        <taxon>Candidatus Entotheonellaceae</taxon>
        <taxon>Candidatus Entotheonella</taxon>
    </lineage>
</organism>
<comment type="caution">
    <text evidence="1">The sequence shown here is derived from an EMBL/GenBank/DDBJ whole genome shotgun (WGS) entry which is preliminary data.</text>
</comment>
<protein>
    <submittedName>
        <fullName evidence="1">Uncharacterized protein</fullName>
    </submittedName>
</protein>
<dbReference type="EMBL" id="AZHX01000493">
    <property type="protein sequence ID" value="ETX07236.1"/>
    <property type="molecule type" value="Genomic_DNA"/>
</dbReference>
<reference evidence="1 2" key="1">
    <citation type="journal article" date="2014" name="Nature">
        <title>An environmental bacterial taxon with a large and distinct metabolic repertoire.</title>
        <authorList>
            <person name="Wilson M.C."/>
            <person name="Mori T."/>
            <person name="Ruckert C."/>
            <person name="Uria A.R."/>
            <person name="Helf M.J."/>
            <person name="Takada K."/>
            <person name="Gernert C."/>
            <person name="Steffens U.A."/>
            <person name="Heycke N."/>
            <person name="Schmitt S."/>
            <person name="Rinke C."/>
            <person name="Helfrich E.J."/>
            <person name="Brachmann A.O."/>
            <person name="Gurgui C."/>
            <person name="Wakimoto T."/>
            <person name="Kracht M."/>
            <person name="Crusemann M."/>
            <person name="Hentschel U."/>
            <person name="Abe I."/>
            <person name="Matsunaga S."/>
            <person name="Kalinowski J."/>
            <person name="Takeyama H."/>
            <person name="Piel J."/>
        </authorList>
    </citation>
    <scope>NUCLEOTIDE SEQUENCE [LARGE SCALE GENOMIC DNA]</scope>
    <source>
        <strain evidence="2">TSY2</strain>
    </source>
</reference>
<gene>
    <name evidence="1" type="ORF">ETSY2_12355</name>
</gene>
<dbReference type="HOGENOM" id="CLU_1479488_0_0_7"/>
<sequence>MMPDPGTMFGGAAASLSLLDNLIKLIRNAQRDETPFAVADVIQKLPVEAFGLARIFESQIDSLELAFRDHNINLERTIEQLEEDYDYWHFRKYRLIRSFEPRVRGLTQAIGYLLEDYVAIAHCSEREDLLVSSYREANEQRSIIEGIVQRNRPVGYIFQELRKHARRIRAELGDLTSNVKTS</sequence>
<dbReference type="Proteomes" id="UP000019140">
    <property type="component" value="Unassembled WGS sequence"/>
</dbReference>